<dbReference type="Proteomes" id="UP000789739">
    <property type="component" value="Unassembled WGS sequence"/>
</dbReference>
<dbReference type="AlphaFoldDB" id="A0A9N9GLQ6"/>
<accession>A0A9N9GLQ6</accession>
<feature type="region of interest" description="Disordered" evidence="1">
    <location>
        <begin position="167"/>
        <end position="293"/>
    </location>
</feature>
<dbReference type="OrthoDB" id="2339571at2759"/>
<feature type="compositionally biased region" description="Basic residues" evidence="1">
    <location>
        <begin position="266"/>
        <end position="275"/>
    </location>
</feature>
<protein>
    <submittedName>
        <fullName evidence="2">4964_t:CDS:1</fullName>
    </submittedName>
</protein>
<evidence type="ECO:0000256" key="1">
    <source>
        <dbReference type="SAM" id="MobiDB-lite"/>
    </source>
</evidence>
<comment type="caution">
    <text evidence="2">The sequence shown here is derived from an EMBL/GenBank/DDBJ whole genome shotgun (WGS) entry which is preliminary data.</text>
</comment>
<organism evidence="2 3">
    <name type="scientific">Paraglomus brasilianum</name>
    <dbReference type="NCBI Taxonomy" id="144538"/>
    <lineage>
        <taxon>Eukaryota</taxon>
        <taxon>Fungi</taxon>
        <taxon>Fungi incertae sedis</taxon>
        <taxon>Mucoromycota</taxon>
        <taxon>Glomeromycotina</taxon>
        <taxon>Glomeromycetes</taxon>
        <taxon>Paraglomerales</taxon>
        <taxon>Paraglomeraceae</taxon>
        <taxon>Paraglomus</taxon>
    </lineage>
</organism>
<keyword evidence="3" id="KW-1185">Reference proteome</keyword>
<dbReference type="EMBL" id="CAJVPI010001401">
    <property type="protein sequence ID" value="CAG8610948.1"/>
    <property type="molecule type" value="Genomic_DNA"/>
</dbReference>
<name>A0A9N9GLQ6_9GLOM</name>
<gene>
    <name evidence="2" type="ORF">PBRASI_LOCUS8163</name>
</gene>
<reference evidence="2" key="1">
    <citation type="submission" date="2021-06" db="EMBL/GenBank/DDBJ databases">
        <authorList>
            <person name="Kallberg Y."/>
            <person name="Tangrot J."/>
            <person name="Rosling A."/>
        </authorList>
    </citation>
    <scope>NUCLEOTIDE SEQUENCE</scope>
    <source>
        <strain evidence="2">BR232B</strain>
    </source>
</reference>
<evidence type="ECO:0000313" key="3">
    <source>
        <dbReference type="Proteomes" id="UP000789739"/>
    </source>
</evidence>
<evidence type="ECO:0000313" key="2">
    <source>
        <dbReference type="EMBL" id="CAG8610948.1"/>
    </source>
</evidence>
<feature type="compositionally biased region" description="Low complexity" evidence="1">
    <location>
        <begin position="182"/>
        <end position="201"/>
    </location>
</feature>
<sequence length="327" mass="38013">MRPLTKFVSIAHVHRWTLQDVKDFIFYVERLQYEETHCKKIDELNITQMCLLSLSKEKLDCWVKLQWINPALADILESASIDLKERIIFHVTMLLERARFQKYHDTMISMLHDDIRFGVDIIEHEFQGDLRAFCSRVCRLGYQGDDSDEERHYGRYRRSRKKEISRINLRKARITHSEESSESASETSESEIGSVSSSAKSVNYGNRESMDYSGSSSEDNQQERRVTDEMTDSDDNDASDKNYRLKRRLTETTTTRVTRQMSMRSGRVKGRKGRPRRDESRNGNLSHVDTKATTKKSIPVIHVFAFKGDPVRYCHKSTNAGKNVING</sequence>
<proteinExistence type="predicted"/>